<accession>A0ABS6KE21</accession>
<dbReference type="RefSeq" id="WP_238727511.1">
    <property type="nucleotide sequence ID" value="NZ_JAHQCX010000023.1"/>
</dbReference>
<reference evidence="1 2" key="1">
    <citation type="submission" date="2021-06" db="EMBL/GenBank/DDBJ databases">
        <title>Description of novel taxa of the family Lachnospiraceae.</title>
        <authorList>
            <person name="Chaplin A.V."/>
            <person name="Sokolova S.R."/>
            <person name="Pikina A.P."/>
            <person name="Korzhanova M."/>
            <person name="Belova V."/>
            <person name="Korostin D."/>
            <person name="Efimov B.A."/>
        </authorList>
    </citation>
    <scope>NUCLEOTIDE SEQUENCE [LARGE SCALE GENOMIC DNA]</scope>
    <source>
        <strain evidence="1 2">ASD4241</strain>
    </source>
</reference>
<sequence>MRCEKRLELLRITLDNVDKNKRHQQESIGVLVGKDPFRCGLRYKENEVTVHGI</sequence>
<gene>
    <name evidence="1" type="ORF">KTH90_22545</name>
</gene>
<proteinExistence type="predicted"/>
<evidence type="ECO:0000313" key="1">
    <source>
        <dbReference type="EMBL" id="MBU9728775.1"/>
    </source>
</evidence>
<name>A0ABS6KE21_9FIRM</name>
<comment type="caution">
    <text evidence="1">The sequence shown here is derived from an EMBL/GenBank/DDBJ whole genome shotgun (WGS) entry which is preliminary data.</text>
</comment>
<keyword evidence="2" id="KW-1185">Reference proteome</keyword>
<dbReference type="Proteomes" id="UP001314681">
    <property type="component" value="Unassembled WGS sequence"/>
</dbReference>
<protein>
    <submittedName>
        <fullName evidence="1">Uncharacterized protein</fullName>
    </submittedName>
</protein>
<dbReference type="EMBL" id="JAHQCX010000023">
    <property type="protein sequence ID" value="MBU9728775.1"/>
    <property type="molecule type" value="Genomic_DNA"/>
</dbReference>
<evidence type="ECO:0000313" key="2">
    <source>
        <dbReference type="Proteomes" id="UP001314681"/>
    </source>
</evidence>
<organism evidence="1 2">
    <name type="scientific">Diplocloster modestus</name>
    <dbReference type="NCBI Taxonomy" id="2850322"/>
    <lineage>
        <taxon>Bacteria</taxon>
        <taxon>Bacillati</taxon>
        <taxon>Bacillota</taxon>
        <taxon>Clostridia</taxon>
        <taxon>Lachnospirales</taxon>
        <taxon>Lachnospiraceae</taxon>
        <taxon>Diplocloster</taxon>
    </lineage>
</organism>